<dbReference type="PIRSF" id="PIRSF006446">
    <property type="entry name" value="Cyt_quinol_oxidase_1"/>
    <property type="match status" value="1"/>
</dbReference>
<feature type="transmembrane region" description="Helical" evidence="12">
    <location>
        <begin position="20"/>
        <end position="41"/>
    </location>
</feature>
<organism evidence="14 15">
    <name type="scientific">Massilia yuzhufengensis</name>
    <dbReference type="NCBI Taxonomy" id="1164594"/>
    <lineage>
        <taxon>Bacteria</taxon>
        <taxon>Pseudomonadati</taxon>
        <taxon>Pseudomonadota</taxon>
        <taxon>Betaproteobacteria</taxon>
        <taxon>Burkholderiales</taxon>
        <taxon>Oxalobacteraceae</taxon>
        <taxon>Telluria group</taxon>
        <taxon>Massilia</taxon>
    </lineage>
</organism>
<dbReference type="RefSeq" id="WP_091875548.1">
    <property type="nucleotide sequence ID" value="NZ_FOLD01000019.1"/>
</dbReference>
<evidence type="ECO:0000256" key="3">
    <source>
        <dbReference type="ARBA" id="ARBA00022448"/>
    </source>
</evidence>
<dbReference type="AlphaFoldDB" id="A0A1I1QKS0"/>
<evidence type="ECO:0000256" key="1">
    <source>
        <dbReference type="ARBA" id="ARBA00004651"/>
    </source>
</evidence>
<feature type="transmembrane region" description="Helical" evidence="12">
    <location>
        <begin position="53"/>
        <end position="74"/>
    </location>
</feature>
<keyword evidence="11 12" id="KW-0472">Membrane</keyword>
<keyword evidence="6 12" id="KW-0812">Transmembrane</keyword>
<evidence type="ECO:0000256" key="5">
    <source>
        <dbReference type="ARBA" id="ARBA00022617"/>
    </source>
</evidence>
<feature type="region of interest" description="Disordered" evidence="13">
    <location>
        <begin position="438"/>
        <end position="470"/>
    </location>
</feature>
<dbReference type="GO" id="GO:0020037">
    <property type="term" value="F:heme binding"/>
    <property type="evidence" value="ECO:0007669"/>
    <property type="project" value="TreeGrafter"/>
</dbReference>
<reference evidence="15" key="1">
    <citation type="submission" date="2016-10" db="EMBL/GenBank/DDBJ databases">
        <authorList>
            <person name="Varghese N."/>
            <person name="Submissions S."/>
        </authorList>
    </citation>
    <scope>NUCLEOTIDE SEQUENCE [LARGE SCALE GENOMIC DNA]</scope>
    <source>
        <strain evidence="15">CGMCC 1.12041</strain>
    </source>
</reference>
<evidence type="ECO:0000256" key="12">
    <source>
        <dbReference type="PIRNR" id="PIRNR006446"/>
    </source>
</evidence>
<keyword evidence="5 12" id="KW-0349">Heme</keyword>
<keyword evidence="15" id="KW-1185">Reference proteome</keyword>
<dbReference type="PANTHER" id="PTHR30365">
    <property type="entry name" value="CYTOCHROME D UBIQUINOL OXIDASE"/>
    <property type="match status" value="1"/>
</dbReference>
<evidence type="ECO:0000256" key="8">
    <source>
        <dbReference type="ARBA" id="ARBA00022982"/>
    </source>
</evidence>
<evidence type="ECO:0000256" key="13">
    <source>
        <dbReference type="SAM" id="MobiDB-lite"/>
    </source>
</evidence>
<dbReference type="Proteomes" id="UP000198639">
    <property type="component" value="Unassembled WGS sequence"/>
</dbReference>
<gene>
    <name evidence="14" type="ORF">SAMN05216204_11975</name>
</gene>
<feature type="transmembrane region" description="Helical" evidence="12">
    <location>
        <begin position="318"/>
        <end position="342"/>
    </location>
</feature>
<feature type="transmembrane region" description="Helical" evidence="12">
    <location>
        <begin position="94"/>
        <end position="117"/>
    </location>
</feature>
<keyword evidence="3 12" id="KW-0813">Transport</keyword>
<evidence type="ECO:0000313" key="14">
    <source>
        <dbReference type="EMBL" id="SFD22724.1"/>
    </source>
</evidence>
<keyword evidence="9 12" id="KW-1133">Transmembrane helix</keyword>
<keyword evidence="10 12" id="KW-0408">Iron</keyword>
<sequence length="470" mass="51234">MSALDLARIQFAFTMSFHILFPAITIGMASYLAVLELCWLRSGRQVYVDLYHYWLKIFAVTFGMGVVSGIVMAYQIGTNWSTLSEFAGSIMGPLLSYEVLTAFFLEAGFLGVMLFGWTRVGPGLHVAATCAVAAGTLISATWILAANSWMQTPQGYAIEGGRMVPTDWLAIIFNPSFPYRLAHMVLAAYLTTALIVGAAGAWQLLKGRDNPAVRKMLSMAMWMILLVAPVQAVVGDFHGLNTLQHQPAKLAAMEGHWQNAPGEAVPLLLFGIPDMHAETTRYAVGIPHLGSLILTHSWEGQIPALTDFPRSERPNSLIVFWSFRLMVGLGLLMIALGAWSLLLRRAGRIWRQRAFLRFALWMGPAGLVAILAGWTTTEVGRQPWVVYGVLRTADAVSPHGVGPLALSLGLFVVAYFFVFGTGTRYVLRMIRKGPQHFELNQPAQGGPGEQRTPSRPLSAADVADDEGGGG</sequence>
<evidence type="ECO:0000256" key="6">
    <source>
        <dbReference type="ARBA" id="ARBA00022692"/>
    </source>
</evidence>
<dbReference type="EMBL" id="FOLD01000019">
    <property type="protein sequence ID" value="SFD22724.1"/>
    <property type="molecule type" value="Genomic_DNA"/>
</dbReference>
<dbReference type="GO" id="GO:0016682">
    <property type="term" value="F:oxidoreductase activity, acting on diphenols and related substances as donors, oxygen as acceptor"/>
    <property type="evidence" value="ECO:0007669"/>
    <property type="project" value="TreeGrafter"/>
</dbReference>
<comment type="subcellular location">
    <subcellularLocation>
        <location evidence="12">Cell inner membrane</location>
    </subcellularLocation>
    <subcellularLocation>
        <location evidence="1">Cell membrane</location>
        <topology evidence="1">Multi-pass membrane protein</topology>
    </subcellularLocation>
</comment>
<evidence type="ECO:0000256" key="7">
    <source>
        <dbReference type="ARBA" id="ARBA00022723"/>
    </source>
</evidence>
<dbReference type="GO" id="GO:0070069">
    <property type="term" value="C:cytochrome complex"/>
    <property type="evidence" value="ECO:0007669"/>
    <property type="project" value="UniProtKB-UniRule"/>
</dbReference>
<proteinExistence type="inferred from homology"/>
<evidence type="ECO:0000313" key="15">
    <source>
        <dbReference type="Proteomes" id="UP000198639"/>
    </source>
</evidence>
<keyword evidence="4 12" id="KW-1003">Cell membrane</keyword>
<feature type="transmembrane region" description="Helical" evidence="12">
    <location>
        <begin position="217"/>
        <end position="234"/>
    </location>
</feature>
<accession>A0A1I1QKS0</accession>
<dbReference type="InterPro" id="IPR002585">
    <property type="entry name" value="Cyt-d_ubiquinol_oxidase_su_1"/>
</dbReference>
<keyword evidence="7 12" id="KW-0479">Metal-binding</keyword>
<feature type="transmembrane region" description="Helical" evidence="12">
    <location>
        <begin position="124"/>
        <end position="145"/>
    </location>
</feature>
<comment type="similarity">
    <text evidence="2 12">Belongs to the cytochrome ubiquinol oxidase subunit 1 family.</text>
</comment>
<dbReference type="GO" id="GO:0005886">
    <property type="term" value="C:plasma membrane"/>
    <property type="evidence" value="ECO:0007669"/>
    <property type="project" value="UniProtKB-SubCell"/>
</dbReference>
<name>A0A1I1QKS0_9BURK</name>
<keyword evidence="8 12" id="KW-0249">Electron transport</keyword>
<evidence type="ECO:0000256" key="2">
    <source>
        <dbReference type="ARBA" id="ARBA00009819"/>
    </source>
</evidence>
<dbReference type="GO" id="GO:0046872">
    <property type="term" value="F:metal ion binding"/>
    <property type="evidence" value="ECO:0007669"/>
    <property type="project" value="UniProtKB-UniRule"/>
</dbReference>
<feature type="transmembrane region" description="Helical" evidence="12">
    <location>
        <begin position="181"/>
        <end position="205"/>
    </location>
</feature>
<evidence type="ECO:0000256" key="4">
    <source>
        <dbReference type="ARBA" id="ARBA00022475"/>
    </source>
</evidence>
<dbReference type="GO" id="GO:0019646">
    <property type="term" value="P:aerobic electron transport chain"/>
    <property type="evidence" value="ECO:0007669"/>
    <property type="project" value="InterPro"/>
</dbReference>
<evidence type="ECO:0000256" key="10">
    <source>
        <dbReference type="ARBA" id="ARBA00023004"/>
    </source>
</evidence>
<feature type="transmembrane region" description="Helical" evidence="12">
    <location>
        <begin position="404"/>
        <end position="427"/>
    </location>
</feature>
<dbReference type="PANTHER" id="PTHR30365:SF14">
    <property type="entry name" value="CYTOCHROME BD MENAQUINOL OXIDASE SUBUNIT I-RELATED"/>
    <property type="match status" value="1"/>
</dbReference>
<feature type="transmembrane region" description="Helical" evidence="12">
    <location>
        <begin position="354"/>
        <end position="374"/>
    </location>
</feature>
<protein>
    <submittedName>
        <fullName evidence="14">Cytochrome bd-I ubiquinol oxidase subunit 1 apoprotein</fullName>
    </submittedName>
</protein>
<dbReference type="GO" id="GO:0009055">
    <property type="term" value="F:electron transfer activity"/>
    <property type="evidence" value="ECO:0007669"/>
    <property type="project" value="UniProtKB-UniRule"/>
</dbReference>
<dbReference type="STRING" id="1164594.SAMN05216204_11975"/>
<evidence type="ECO:0000256" key="9">
    <source>
        <dbReference type="ARBA" id="ARBA00022989"/>
    </source>
</evidence>
<evidence type="ECO:0000256" key="11">
    <source>
        <dbReference type="ARBA" id="ARBA00023136"/>
    </source>
</evidence>
<dbReference type="Pfam" id="PF01654">
    <property type="entry name" value="Cyt_bd_oxida_I"/>
    <property type="match status" value="1"/>
</dbReference>
<dbReference type="OrthoDB" id="9807042at2"/>